<name>A0AC60QGA3_IXOPE</name>
<organism evidence="1 2">
    <name type="scientific">Ixodes persulcatus</name>
    <name type="common">Taiga tick</name>
    <dbReference type="NCBI Taxonomy" id="34615"/>
    <lineage>
        <taxon>Eukaryota</taxon>
        <taxon>Metazoa</taxon>
        <taxon>Ecdysozoa</taxon>
        <taxon>Arthropoda</taxon>
        <taxon>Chelicerata</taxon>
        <taxon>Arachnida</taxon>
        <taxon>Acari</taxon>
        <taxon>Parasitiformes</taxon>
        <taxon>Ixodida</taxon>
        <taxon>Ixodoidea</taxon>
        <taxon>Ixodidae</taxon>
        <taxon>Ixodinae</taxon>
        <taxon>Ixodes</taxon>
    </lineage>
</organism>
<gene>
    <name evidence="1" type="ORF">HPB47_020462</name>
</gene>
<accession>A0AC60QGA3</accession>
<reference evidence="1 2" key="1">
    <citation type="journal article" date="2020" name="Cell">
        <title>Large-Scale Comparative Analyses of Tick Genomes Elucidate Their Genetic Diversity and Vector Capacities.</title>
        <authorList>
            <consortium name="Tick Genome and Microbiome Consortium (TIGMIC)"/>
            <person name="Jia N."/>
            <person name="Wang J."/>
            <person name="Shi W."/>
            <person name="Du L."/>
            <person name="Sun Y."/>
            <person name="Zhan W."/>
            <person name="Jiang J.F."/>
            <person name="Wang Q."/>
            <person name="Zhang B."/>
            <person name="Ji P."/>
            <person name="Bell-Sakyi L."/>
            <person name="Cui X.M."/>
            <person name="Yuan T.T."/>
            <person name="Jiang B.G."/>
            <person name="Yang W.F."/>
            <person name="Lam T.T."/>
            <person name="Chang Q.C."/>
            <person name="Ding S.J."/>
            <person name="Wang X.J."/>
            <person name="Zhu J.G."/>
            <person name="Ruan X.D."/>
            <person name="Zhao L."/>
            <person name="Wei J.T."/>
            <person name="Ye R.Z."/>
            <person name="Que T.C."/>
            <person name="Du C.H."/>
            <person name="Zhou Y.H."/>
            <person name="Cheng J.X."/>
            <person name="Dai P.F."/>
            <person name="Guo W.B."/>
            <person name="Han X.H."/>
            <person name="Huang E.J."/>
            <person name="Li L.F."/>
            <person name="Wei W."/>
            <person name="Gao Y.C."/>
            <person name="Liu J.Z."/>
            <person name="Shao H.Z."/>
            <person name="Wang X."/>
            <person name="Wang C.C."/>
            <person name="Yang T.C."/>
            <person name="Huo Q.B."/>
            <person name="Li W."/>
            <person name="Chen H.Y."/>
            <person name="Chen S.E."/>
            <person name="Zhou L.G."/>
            <person name="Ni X.B."/>
            <person name="Tian J.H."/>
            <person name="Sheng Y."/>
            <person name="Liu T."/>
            <person name="Pan Y.S."/>
            <person name="Xia L.Y."/>
            <person name="Li J."/>
            <person name="Zhao F."/>
            <person name="Cao W.C."/>
        </authorList>
    </citation>
    <scope>NUCLEOTIDE SEQUENCE [LARGE SCALE GENOMIC DNA]</scope>
    <source>
        <strain evidence="1">Iper-2018</strain>
    </source>
</reference>
<proteinExistence type="predicted"/>
<keyword evidence="2" id="KW-1185">Reference proteome</keyword>
<protein>
    <submittedName>
        <fullName evidence="1">Uncharacterized protein</fullName>
    </submittedName>
</protein>
<sequence>MSQGEPTHSTPAPVAAVAVRLPPYWDRNQRVWFLQVESQFHLAHITSQERKYHHNPYDQLKAALLQRTEASERTRWQQLLSAEEPAAPLNLAGLAGLAYAVMEVSSPSITTATALTSQSAGNTSTTARDIRKPNASQYNVDDLCHRLEQVVLAATRLVFAALHHADQTTTARVERSLFRPLL</sequence>
<comment type="caution">
    <text evidence="1">The sequence shown here is derived from an EMBL/GenBank/DDBJ whole genome shotgun (WGS) entry which is preliminary data.</text>
</comment>
<dbReference type="EMBL" id="JABSTQ010009112">
    <property type="protein sequence ID" value="KAG0432834.1"/>
    <property type="molecule type" value="Genomic_DNA"/>
</dbReference>
<evidence type="ECO:0000313" key="1">
    <source>
        <dbReference type="EMBL" id="KAG0432834.1"/>
    </source>
</evidence>
<evidence type="ECO:0000313" key="2">
    <source>
        <dbReference type="Proteomes" id="UP000805193"/>
    </source>
</evidence>
<dbReference type="Proteomes" id="UP000805193">
    <property type="component" value="Unassembled WGS sequence"/>
</dbReference>